<dbReference type="InterPro" id="IPR006015">
    <property type="entry name" value="Universal_stress_UspA"/>
</dbReference>
<evidence type="ECO:0000259" key="4">
    <source>
        <dbReference type="Pfam" id="PF00582"/>
    </source>
</evidence>
<sequence>MTDEYRNILVAVDASPQAKQAFAEAINIAKRNHGRMTLMTVIDTSSFRGTTGANSVALLDEVRQQAQELIRQLEAEVSIKESQVPISSKVIAGSPKREIVSLASQINADLIVMGATGLGAISQVLVGSTTAYVVNQASCNVMVIK</sequence>
<name>A0ABS6TD38_9ENTE</name>
<evidence type="ECO:0000256" key="2">
    <source>
        <dbReference type="PIRNR" id="PIRNR006276"/>
    </source>
</evidence>
<organism evidence="5 6">
    <name type="scientific">Enterococcus alishanensis</name>
    <dbReference type="NCBI Taxonomy" id="1303817"/>
    <lineage>
        <taxon>Bacteria</taxon>
        <taxon>Bacillati</taxon>
        <taxon>Bacillota</taxon>
        <taxon>Bacilli</taxon>
        <taxon>Lactobacillales</taxon>
        <taxon>Enterococcaceae</taxon>
        <taxon>Enterococcus</taxon>
    </lineage>
</organism>
<evidence type="ECO:0000256" key="1">
    <source>
        <dbReference type="ARBA" id="ARBA00008791"/>
    </source>
</evidence>
<comment type="subcellular location">
    <subcellularLocation>
        <location evidence="2">Cytoplasm</location>
    </subcellularLocation>
</comment>
<protein>
    <recommendedName>
        <fullName evidence="2">Universal stress protein</fullName>
    </recommendedName>
</protein>
<feature type="coiled-coil region" evidence="3">
    <location>
        <begin position="56"/>
        <end position="83"/>
    </location>
</feature>
<keyword evidence="6" id="KW-1185">Reference proteome</keyword>
<feature type="domain" description="UspA" evidence="4">
    <location>
        <begin position="5"/>
        <end position="145"/>
    </location>
</feature>
<evidence type="ECO:0000313" key="6">
    <source>
        <dbReference type="Proteomes" id="UP000774130"/>
    </source>
</evidence>
<dbReference type="Proteomes" id="UP000774130">
    <property type="component" value="Unassembled WGS sequence"/>
</dbReference>
<accession>A0ABS6TD38</accession>
<dbReference type="PIRSF" id="PIRSF006276">
    <property type="entry name" value="UspA"/>
    <property type="match status" value="1"/>
</dbReference>
<keyword evidence="2" id="KW-0963">Cytoplasm</keyword>
<dbReference type="PANTHER" id="PTHR46268">
    <property type="entry name" value="STRESS RESPONSE PROTEIN NHAX"/>
    <property type="match status" value="1"/>
</dbReference>
<comment type="caution">
    <text evidence="5">The sequence shown here is derived from an EMBL/GenBank/DDBJ whole genome shotgun (WGS) entry which is preliminary data.</text>
</comment>
<reference evidence="5 6" key="1">
    <citation type="submission" date="2021-06" db="EMBL/GenBank/DDBJ databases">
        <title>Enterococcus alishanensis sp. nov., a novel lactic acid bacterium isolated from fresh coffee beans.</title>
        <authorList>
            <person name="Chen Y.-S."/>
        </authorList>
    </citation>
    <scope>NUCLEOTIDE SEQUENCE [LARGE SCALE GENOMIC DNA]</scope>
    <source>
        <strain evidence="5 6">ALS3</strain>
    </source>
</reference>
<dbReference type="PANTHER" id="PTHR46268:SF6">
    <property type="entry name" value="UNIVERSAL STRESS PROTEIN UP12"/>
    <property type="match status" value="1"/>
</dbReference>
<proteinExistence type="inferred from homology"/>
<dbReference type="EMBL" id="JAHUZB010000003">
    <property type="protein sequence ID" value="MBV7390816.1"/>
    <property type="molecule type" value="Genomic_DNA"/>
</dbReference>
<evidence type="ECO:0000256" key="3">
    <source>
        <dbReference type="SAM" id="Coils"/>
    </source>
</evidence>
<dbReference type="InterPro" id="IPR006016">
    <property type="entry name" value="UspA"/>
</dbReference>
<keyword evidence="3" id="KW-0175">Coiled coil</keyword>
<comment type="similarity">
    <text evidence="1 2">Belongs to the universal stress protein A family.</text>
</comment>
<dbReference type="RefSeq" id="WP_218325866.1">
    <property type="nucleotide sequence ID" value="NZ_JAHUZB010000003.1"/>
</dbReference>
<dbReference type="Pfam" id="PF00582">
    <property type="entry name" value="Usp"/>
    <property type="match status" value="1"/>
</dbReference>
<evidence type="ECO:0000313" key="5">
    <source>
        <dbReference type="EMBL" id="MBV7390816.1"/>
    </source>
</evidence>
<dbReference type="CDD" id="cd00293">
    <property type="entry name" value="USP-like"/>
    <property type="match status" value="1"/>
</dbReference>
<gene>
    <name evidence="5" type="ORF">KUA55_09000</name>
</gene>